<dbReference type="Proteomes" id="UP000517916">
    <property type="component" value="Unassembled WGS sequence"/>
</dbReference>
<organism evidence="1 2">
    <name type="scientific">Kutzneria viridogrisea</name>
    <dbReference type="NCBI Taxonomy" id="47990"/>
    <lineage>
        <taxon>Bacteria</taxon>
        <taxon>Bacillati</taxon>
        <taxon>Actinomycetota</taxon>
        <taxon>Actinomycetes</taxon>
        <taxon>Pseudonocardiales</taxon>
        <taxon>Pseudonocardiaceae</taxon>
        <taxon>Kutzneria</taxon>
    </lineage>
</organism>
<evidence type="ECO:0000313" key="1">
    <source>
        <dbReference type="EMBL" id="MBA8925491.1"/>
    </source>
</evidence>
<comment type="caution">
    <text evidence="1">The sequence shown here is derived from an EMBL/GenBank/DDBJ whole genome shotgun (WGS) entry which is preliminary data.</text>
</comment>
<evidence type="ECO:0000313" key="2">
    <source>
        <dbReference type="Proteomes" id="UP000517916"/>
    </source>
</evidence>
<reference evidence="1 2" key="1">
    <citation type="submission" date="2020-08" db="EMBL/GenBank/DDBJ databases">
        <title>Genomic Encyclopedia of Archaeal and Bacterial Type Strains, Phase II (KMG-II): from individual species to whole genera.</title>
        <authorList>
            <person name="Goeker M."/>
        </authorList>
    </citation>
    <scope>NUCLEOTIDE SEQUENCE [LARGE SCALE GENOMIC DNA]</scope>
    <source>
        <strain evidence="1 2">DSM 43850</strain>
    </source>
</reference>
<gene>
    <name evidence="1" type="ORF">BC739_002690</name>
</gene>
<proteinExistence type="predicted"/>
<sequence>MQPTLELTELDSLIDQLDTQVSEIAVDARTPDSAICTLVGCSISRWEC</sequence>
<accession>A0ABR6BFK6</accession>
<name>A0ABR6BFK6_9PSEU</name>
<evidence type="ECO:0008006" key="3">
    <source>
        <dbReference type="Google" id="ProtNLM"/>
    </source>
</evidence>
<dbReference type="RefSeq" id="WP_158510868.1">
    <property type="nucleotide sequence ID" value="NZ_BAAABQ010000084.1"/>
</dbReference>
<keyword evidence="2" id="KW-1185">Reference proteome</keyword>
<dbReference type="EMBL" id="JACJID010000002">
    <property type="protein sequence ID" value="MBA8925491.1"/>
    <property type="molecule type" value="Genomic_DNA"/>
</dbReference>
<protein>
    <recommendedName>
        <fullName evidence="3">Lantibiotic</fullName>
    </recommendedName>
</protein>